<evidence type="ECO:0008006" key="4">
    <source>
        <dbReference type="Google" id="ProtNLM"/>
    </source>
</evidence>
<dbReference type="GO" id="GO:0045271">
    <property type="term" value="C:respiratory chain complex I"/>
    <property type="evidence" value="ECO:0007669"/>
    <property type="project" value="InterPro"/>
</dbReference>
<dbReference type="InterPro" id="IPR052618">
    <property type="entry name" value="ComplexI_NDUFA12"/>
</dbReference>
<sequence>MFRRLRTFLEPLKRFVTKKTLVGTDKFGNKYVLFQPDSSKPPRRIVETHDGFYDRDSIHKLWFMWLNNSRDDPPTETDIKVFDAEQVAMKERIRQVEEEDAKKRLQEQMERGMNQGTASASDSVSLEGMFEAMNSADAPRNTREGGATSSGSEKFQPEGWNPNKK</sequence>
<protein>
    <recommendedName>
        <fullName evidence="4">NADH dehydrogenase [ubiquinone] 1 alpha subcomplex subunit 12</fullName>
    </recommendedName>
</protein>
<dbReference type="GO" id="GO:0032981">
    <property type="term" value="P:mitochondrial respiratory chain complex I assembly"/>
    <property type="evidence" value="ECO:0007669"/>
    <property type="project" value="TreeGrafter"/>
</dbReference>
<dbReference type="Pfam" id="PF05071">
    <property type="entry name" value="NDUFA12"/>
    <property type="match status" value="1"/>
</dbReference>
<dbReference type="EMBL" id="HBEM01002253">
    <property type="protein sequence ID" value="CAD8431324.1"/>
    <property type="molecule type" value="Transcribed_RNA"/>
</dbReference>
<evidence type="ECO:0000313" key="3">
    <source>
        <dbReference type="EMBL" id="CAD8431324.1"/>
    </source>
</evidence>
<gene>
    <name evidence="3" type="ORF">LAMO00422_LOCUS1629</name>
</gene>
<evidence type="ECO:0000256" key="1">
    <source>
        <dbReference type="ARBA" id="ARBA00007355"/>
    </source>
</evidence>
<dbReference type="PANTHER" id="PTHR32470:SF2">
    <property type="entry name" value="NADH DEHYDROGENASE [UBIQUINONE] 1 ALPHA SUBCOMPLEX ASSEMBLY FACTOR 2"/>
    <property type="match status" value="1"/>
</dbReference>
<feature type="region of interest" description="Disordered" evidence="2">
    <location>
        <begin position="93"/>
        <end position="165"/>
    </location>
</feature>
<name>A0A7S0GQW2_9EUKA</name>
<comment type="similarity">
    <text evidence="1">Belongs to the complex I NDUFA12 subunit family.</text>
</comment>
<organism evidence="3">
    <name type="scientific">Amorphochlora amoebiformis</name>
    <dbReference type="NCBI Taxonomy" id="1561963"/>
    <lineage>
        <taxon>Eukaryota</taxon>
        <taxon>Sar</taxon>
        <taxon>Rhizaria</taxon>
        <taxon>Cercozoa</taxon>
        <taxon>Chlorarachniophyceae</taxon>
        <taxon>Amorphochlora</taxon>
    </lineage>
</organism>
<feature type="compositionally biased region" description="Polar residues" evidence="2">
    <location>
        <begin position="114"/>
        <end position="124"/>
    </location>
</feature>
<dbReference type="InterPro" id="IPR007763">
    <property type="entry name" value="NDUFA12"/>
</dbReference>
<reference evidence="3" key="1">
    <citation type="submission" date="2021-01" db="EMBL/GenBank/DDBJ databases">
        <authorList>
            <person name="Corre E."/>
            <person name="Pelletier E."/>
            <person name="Niang G."/>
            <person name="Scheremetjew M."/>
            <person name="Finn R."/>
            <person name="Kale V."/>
            <person name="Holt S."/>
            <person name="Cochrane G."/>
            <person name="Meng A."/>
            <person name="Brown T."/>
            <person name="Cohen L."/>
        </authorList>
    </citation>
    <scope>NUCLEOTIDE SEQUENCE</scope>
    <source>
        <strain evidence="3">CCMP2058</strain>
    </source>
</reference>
<dbReference type="GO" id="GO:0005739">
    <property type="term" value="C:mitochondrion"/>
    <property type="evidence" value="ECO:0007669"/>
    <property type="project" value="TreeGrafter"/>
</dbReference>
<evidence type="ECO:0000256" key="2">
    <source>
        <dbReference type="SAM" id="MobiDB-lite"/>
    </source>
</evidence>
<dbReference type="PANTHER" id="PTHR32470">
    <property type="entry name" value="ADH DEHYDROGENASE [UBIQUINONE] 1 ALPHA SUBCOMPLEX ASSEMBLY FACTOR 2"/>
    <property type="match status" value="1"/>
</dbReference>
<proteinExistence type="inferred from homology"/>
<dbReference type="AlphaFoldDB" id="A0A7S0GQW2"/>
<feature type="compositionally biased region" description="Basic and acidic residues" evidence="2">
    <location>
        <begin position="93"/>
        <end position="110"/>
    </location>
</feature>
<accession>A0A7S0GQW2</accession>